<protein>
    <recommendedName>
        <fullName evidence="1">Rhamnogalacturonase A/B/Epimerase-like pectate lyase domain-containing protein</fullName>
    </recommendedName>
</protein>
<comment type="caution">
    <text evidence="2">The sequence shown here is derived from an EMBL/GenBank/DDBJ whole genome shotgun (WGS) entry which is preliminary data.</text>
</comment>
<dbReference type="InterPro" id="IPR024535">
    <property type="entry name" value="RHGA/B-epi-like_pectate_lyase"/>
</dbReference>
<dbReference type="InterPro" id="IPR012334">
    <property type="entry name" value="Pectin_lyas_fold"/>
</dbReference>
<dbReference type="AlphaFoldDB" id="A0A3N4PVD1"/>
<dbReference type="RefSeq" id="WP_123847108.1">
    <property type="nucleotide sequence ID" value="NZ_RPDH01000002.1"/>
</dbReference>
<keyword evidence="3" id="KW-1185">Reference proteome</keyword>
<dbReference type="Proteomes" id="UP000278351">
    <property type="component" value="Unassembled WGS sequence"/>
</dbReference>
<sequence>MLALTISQIRGLSGTLSDDVFFTTDDGQQGIWQYDAGSSSIVYPDNTGTVLNTVDGKVIKRIYSGPASVKWFGAKGDGVADDTTAIQNTINALAAKGGAAFMPAGTYRLTETIQLREAVSLLGEENRNHTVLYGTLLSYEGTGIAIQCYYPNGNPGEGNVNTISNIVIRGFYLDDKNNTGSIGLDLQGFRWCRLEDVSVSGFNKGLHTNNNYYSTYGHLQFIRFRTHAIHSENQDNNTHWEKIRVGKAKEGSIVTHATNFSYAYDISMADFCCETDTQHGLCFNYCRGVSVTGYYYESAGAAAKVSAILLTACQGVNISGGAFQGIGTTDRGVYSHGSDEVVISANWFNGFEYAIVNSSITAGDNKNFIQFNNQIDEIDGDYSRLFADGQGGGERIGFRHIEWCRYDAAPRAGSWNKGDIFWRKTAEAGQPMGFICVAAGTPGTWVEFGQMGARTITAAPNIVPNFIGEEVLDTANSKWYKSTGLTAGSWVAIN</sequence>
<proteinExistence type="predicted"/>
<gene>
    <name evidence="2" type="ORF">EGT74_13645</name>
</gene>
<organism evidence="2 3">
    <name type="scientific">Chitinophaga lutea</name>
    <dbReference type="NCBI Taxonomy" id="2488634"/>
    <lineage>
        <taxon>Bacteria</taxon>
        <taxon>Pseudomonadati</taxon>
        <taxon>Bacteroidota</taxon>
        <taxon>Chitinophagia</taxon>
        <taxon>Chitinophagales</taxon>
        <taxon>Chitinophagaceae</taxon>
        <taxon>Chitinophaga</taxon>
    </lineage>
</organism>
<dbReference type="EMBL" id="RPDH01000002">
    <property type="protein sequence ID" value="RPE08107.1"/>
    <property type="molecule type" value="Genomic_DNA"/>
</dbReference>
<accession>A0A3N4PVD1</accession>
<reference evidence="2 3" key="1">
    <citation type="submission" date="2018-11" db="EMBL/GenBank/DDBJ databases">
        <title>Chitinophaga lutea sp.nov., isolate from arsenic contaminated soil.</title>
        <authorList>
            <person name="Zong Y."/>
        </authorList>
    </citation>
    <scope>NUCLEOTIDE SEQUENCE [LARGE SCALE GENOMIC DNA]</scope>
    <source>
        <strain evidence="2 3">ZY74</strain>
    </source>
</reference>
<name>A0A3N4PVD1_9BACT</name>
<evidence type="ECO:0000313" key="3">
    <source>
        <dbReference type="Proteomes" id="UP000278351"/>
    </source>
</evidence>
<dbReference type="SUPFAM" id="SSF51126">
    <property type="entry name" value="Pectin lyase-like"/>
    <property type="match status" value="1"/>
</dbReference>
<dbReference type="Gene3D" id="2.160.20.10">
    <property type="entry name" value="Single-stranded right-handed beta-helix, Pectin lyase-like"/>
    <property type="match status" value="1"/>
</dbReference>
<evidence type="ECO:0000313" key="2">
    <source>
        <dbReference type="EMBL" id="RPE08107.1"/>
    </source>
</evidence>
<dbReference type="InterPro" id="IPR011050">
    <property type="entry name" value="Pectin_lyase_fold/virulence"/>
</dbReference>
<feature type="domain" description="Rhamnogalacturonase A/B/Epimerase-like pectate lyase" evidence="1">
    <location>
        <begin position="68"/>
        <end position="144"/>
    </location>
</feature>
<dbReference type="Pfam" id="PF12708">
    <property type="entry name" value="Pect-lyase_RHGA_epim"/>
    <property type="match status" value="1"/>
</dbReference>
<dbReference type="OrthoDB" id="606446at2"/>
<evidence type="ECO:0000259" key="1">
    <source>
        <dbReference type="Pfam" id="PF12708"/>
    </source>
</evidence>